<keyword evidence="2" id="KW-0808">Transferase</keyword>
<keyword evidence="1" id="KW-0723">Serine/threonine-protein kinase</keyword>
<dbReference type="AlphaFoldDB" id="A0A183C2F7"/>
<organism evidence="8 9">
    <name type="scientific">Globodera pallida</name>
    <name type="common">Potato cyst nematode worm</name>
    <name type="synonym">Heterodera pallida</name>
    <dbReference type="NCBI Taxonomy" id="36090"/>
    <lineage>
        <taxon>Eukaryota</taxon>
        <taxon>Metazoa</taxon>
        <taxon>Ecdysozoa</taxon>
        <taxon>Nematoda</taxon>
        <taxon>Chromadorea</taxon>
        <taxon>Rhabditida</taxon>
        <taxon>Tylenchina</taxon>
        <taxon>Tylenchomorpha</taxon>
        <taxon>Tylenchoidea</taxon>
        <taxon>Heteroderidae</taxon>
        <taxon>Heteroderinae</taxon>
        <taxon>Globodera</taxon>
    </lineage>
</organism>
<protein>
    <submittedName>
        <fullName evidence="9">Protein kinase domain-containing protein</fullName>
    </submittedName>
</protein>
<evidence type="ECO:0000256" key="3">
    <source>
        <dbReference type="ARBA" id="ARBA00022741"/>
    </source>
</evidence>
<sequence length="407" mass="46327">MKRLHKKLQDEEGHVHLGDFSLSKRLINGQLIASFSGTRPYMAPEILLTALGKRDGYSLGVDWWALGTCFYELLRGRLPHEYPASFSSLQVLNIVFTRPVVMPARWPSDLISFLRAMISPDPGRRIDYVLRFNRNLQKVELSSTVPRAMILAHVIWGHEHECLIEPDFKYMDPNDSSKGFYIVQPGSTVATALSVEESKKKHIGIFLTRPVVMPARWPSDLISFLRAMISPDPGRRIDSFSALCAHPYMSRIKWAAVFERKMVPIFAPSRGHQQHGYERAFCATVSAPIRTNRKSGPERQFLRHTQLKERCSPETGSGTENIQLNKELKELCAKFKQYNRFRCEVRQAEARPSLESKSKGKEEQRKGCNNVPDKPDTTSSTLGGGGTRAERMRALYQANNREVNYSM</sequence>
<keyword evidence="3" id="KW-0547">Nucleotide-binding</keyword>
<feature type="domain" description="Protein kinase" evidence="7">
    <location>
        <begin position="1"/>
        <end position="249"/>
    </location>
</feature>
<evidence type="ECO:0000313" key="9">
    <source>
        <dbReference type="WBParaSite" id="GPLIN_000705100"/>
    </source>
</evidence>
<evidence type="ECO:0000256" key="1">
    <source>
        <dbReference type="ARBA" id="ARBA00022527"/>
    </source>
</evidence>
<evidence type="ECO:0000256" key="2">
    <source>
        <dbReference type="ARBA" id="ARBA00022679"/>
    </source>
</evidence>
<dbReference type="Proteomes" id="UP000050741">
    <property type="component" value="Unassembled WGS sequence"/>
</dbReference>
<evidence type="ECO:0000313" key="8">
    <source>
        <dbReference type="Proteomes" id="UP000050741"/>
    </source>
</evidence>
<dbReference type="Gene3D" id="1.10.510.10">
    <property type="entry name" value="Transferase(Phosphotransferase) domain 1"/>
    <property type="match status" value="1"/>
</dbReference>
<dbReference type="SMART" id="SM00220">
    <property type="entry name" value="S_TKc"/>
    <property type="match status" value="1"/>
</dbReference>
<dbReference type="WBParaSite" id="GPLIN_000705100">
    <property type="protein sequence ID" value="GPLIN_000705100"/>
    <property type="gene ID" value="GPLIN_000705100"/>
</dbReference>
<dbReference type="InterPro" id="IPR029052">
    <property type="entry name" value="Metallo-depent_PP-like"/>
</dbReference>
<evidence type="ECO:0000256" key="4">
    <source>
        <dbReference type="ARBA" id="ARBA00022777"/>
    </source>
</evidence>
<dbReference type="InterPro" id="IPR011009">
    <property type="entry name" value="Kinase-like_dom_sf"/>
</dbReference>
<dbReference type="PANTHER" id="PTHR24351">
    <property type="entry name" value="RIBOSOMAL PROTEIN S6 KINASE"/>
    <property type="match status" value="1"/>
</dbReference>
<dbReference type="SUPFAM" id="SSF56112">
    <property type="entry name" value="Protein kinase-like (PK-like)"/>
    <property type="match status" value="2"/>
</dbReference>
<reference evidence="8" key="1">
    <citation type="submission" date="2014-05" db="EMBL/GenBank/DDBJ databases">
        <title>The genome and life-stage specific transcriptomes of Globodera pallida elucidate key aspects of plant parasitism by a cyst nematode.</title>
        <authorList>
            <person name="Cotton J.A."/>
            <person name="Lilley C.J."/>
            <person name="Jones L.M."/>
            <person name="Kikuchi T."/>
            <person name="Reid A.J."/>
            <person name="Thorpe P."/>
            <person name="Tsai I.J."/>
            <person name="Beasley H."/>
            <person name="Blok V."/>
            <person name="Cock P.J.A."/>
            <person name="Van den Akker S.E."/>
            <person name="Holroyd N."/>
            <person name="Hunt M."/>
            <person name="Mantelin S."/>
            <person name="Naghra H."/>
            <person name="Pain A."/>
            <person name="Palomares-Rius J.E."/>
            <person name="Zarowiecki M."/>
            <person name="Berriman M."/>
            <person name="Jones J.T."/>
            <person name="Urwin P.E."/>
        </authorList>
    </citation>
    <scope>NUCLEOTIDE SEQUENCE [LARGE SCALE GENOMIC DNA]</scope>
    <source>
        <strain evidence="8">Lindley</strain>
    </source>
</reference>
<keyword evidence="4" id="KW-0418">Kinase</keyword>
<dbReference type="PROSITE" id="PS50011">
    <property type="entry name" value="PROTEIN_KINASE_DOM"/>
    <property type="match status" value="1"/>
</dbReference>
<proteinExistence type="predicted"/>
<evidence type="ECO:0000256" key="6">
    <source>
        <dbReference type="SAM" id="MobiDB-lite"/>
    </source>
</evidence>
<evidence type="ECO:0000259" key="7">
    <source>
        <dbReference type="PROSITE" id="PS50011"/>
    </source>
</evidence>
<dbReference type="GO" id="GO:0004674">
    <property type="term" value="F:protein serine/threonine kinase activity"/>
    <property type="evidence" value="ECO:0007669"/>
    <property type="project" value="UniProtKB-KW"/>
</dbReference>
<keyword evidence="5" id="KW-0067">ATP-binding</keyword>
<name>A0A183C2F7_GLOPA</name>
<keyword evidence="8" id="KW-1185">Reference proteome</keyword>
<evidence type="ECO:0000256" key="5">
    <source>
        <dbReference type="ARBA" id="ARBA00022840"/>
    </source>
</evidence>
<feature type="region of interest" description="Disordered" evidence="6">
    <location>
        <begin position="349"/>
        <end position="391"/>
    </location>
</feature>
<reference evidence="9" key="2">
    <citation type="submission" date="2016-06" db="UniProtKB">
        <authorList>
            <consortium name="WormBaseParasite"/>
        </authorList>
    </citation>
    <scope>IDENTIFICATION</scope>
</reference>
<dbReference type="InterPro" id="IPR000719">
    <property type="entry name" value="Prot_kinase_dom"/>
</dbReference>
<dbReference type="Pfam" id="PF00069">
    <property type="entry name" value="Pkinase"/>
    <property type="match status" value="1"/>
</dbReference>
<accession>A0A183C2F7</accession>
<dbReference type="Gene3D" id="3.60.21.10">
    <property type="match status" value="1"/>
</dbReference>
<feature type="compositionally biased region" description="Basic and acidic residues" evidence="6">
    <location>
        <begin position="349"/>
        <end position="366"/>
    </location>
</feature>
<dbReference type="GO" id="GO:0005524">
    <property type="term" value="F:ATP binding"/>
    <property type="evidence" value="ECO:0007669"/>
    <property type="project" value="UniProtKB-KW"/>
</dbReference>